<dbReference type="Gene3D" id="3.90.226.10">
    <property type="entry name" value="2-enoyl-CoA Hydratase, Chain A, domain 1"/>
    <property type="match status" value="1"/>
</dbReference>
<accession>A0A6A4HKS7</accession>
<protein>
    <recommendedName>
        <fullName evidence="2">3-hydroxyisobutyryl-CoA hydrolase</fullName>
        <ecNumber evidence="2">3.1.2.4</ecNumber>
    </recommendedName>
</protein>
<gene>
    <name evidence="5" type="ORF">BT96DRAFT_966044</name>
</gene>
<dbReference type="InterPro" id="IPR029045">
    <property type="entry name" value="ClpP/crotonase-like_dom_sf"/>
</dbReference>
<evidence type="ECO:0000259" key="4">
    <source>
        <dbReference type="Pfam" id="PF16113"/>
    </source>
</evidence>
<dbReference type="InterPro" id="IPR032259">
    <property type="entry name" value="HIBYL-CoA-H"/>
</dbReference>
<dbReference type="OrthoDB" id="1737613at2759"/>
<dbReference type="PANTHER" id="PTHR43176:SF3">
    <property type="entry name" value="3-HYDROXYISOBUTYRYL-COA HYDROLASE, MITOCHONDRIAL"/>
    <property type="match status" value="1"/>
</dbReference>
<keyword evidence="6" id="KW-1185">Reference proteome</keyword>
<organism evidence="5 6">
    <name type="scientific">Gymnopus androsaceus JB14</name>
    <dbReference type="NCBI Taxonomy" id="1447944"/>
    <lineage>
        <taxon>Eukaryota</taxon>
        <taxon>Fungi</taxon>
        <taxon>Dikarya</taxon>
        <taxon>Basidiomycota</taxon>
        <taxon>Agaricomycotina</taxon>
        <taxon>Agaricomycetes</taxon>
        <taxon>Agaricomycetidae</taxon>
        <taxon>Agaricales</taxon>
        <taxon>Marasmiineae</taxon>
        <taxon>Omphalotaceae</taxon>
        <taxon>Gymnopus</taxon>
    </lineage>
</organism>
<evidence type="ECO:0000313" key="5">
    <source>
        <dbReference type="EMBL" id="KAE9398151.1"/>
    </source>
</evidence>
<sequence length="485" mass="54034">MSATAFHVGRRLGMPRRAAHRTQVIARHMMSNSGEVEQPAVLFESQLSARTYKLNRPAKLNTLNQPMLGLLQQKIEEWRHSDLCGFIWGSGEGRAFCAGGDVEAVVRNAADPETRNKAFDFFNHEFALDYLLSTLEKPYIAIMDGITMGGGVGLSAPAAFRVATENTLFAMPETKIGYCPDVGASHYLTRLDGQLGTYLALTGDTLKGRAVFEHGIATHYIPSRRVPTLLENVSSLEKPTFAQINDIIEENSSEPEQSALDFAFRHNKVEDIVTDLDALVEHKDPTISKWASKTLESLNLRSPTSLKVALRAIRRGKEKSVMEALEMEYRIAAALCNGASPDFANGVKYVVVDKKKEGRPDWSPATLEEVSDEIVDRFFHQESPYLESVPEFKYPLAMSQSRNYSEYALPTEREIRDMVTGEHANGGDTGLTLDELVSSFEEMADGKMGVREKLYEVVARKCELVDNADGNKVWLKWIHAVNLPE</sequence>
<feature type="domain" description="Enoyl-CoA hydratase/isomerase" evidence="4">
    <location>
        <begin position="50"/>
        <end position="379"/>
    </location>
</feature>
<dbReference type="Proteomes" id="UP000799118">
    <property type="component" value="Unassembled WGS sequence"/>
</dbReference>
<reference evidence="5" key="1">
    <citation type="journal article" date="2019" name="Environ. Microbiol.">
        <title>Fungal ecological strategies reflected in gene transcription - a case study of two litter decomposers.</title>
        <authorList>
            <person name="Barbi F."/>
            <person name="Kohler A."/>
            <person name="Barry K."/>
            <person name="Baskaran P."/>
            <person name="Daum C."/>
            <person name="Fauchery L."/>
            <person name="Ihrmark K."/>
            <person name="Kuo A."/>
            <person name="LaButti K."/>
            <person name="Lipzen A."/>
            <person name="Morin E."/>
            <person name="Grigoriev I.V."/>
            <person name="Henrissat B."/>
            <person name="Lindahl B."/>
            <person name="Martin F."/>
        </authorList>
    </citation>
    <scope>NUCLEOTIDE SEQUENCE</scope>
    <source>
        <strain evidence="5">JB14</strain>
    </source>
</reference>
<evidence type="ECO:0000313" key="6">
    <source>
        <dbReference type="Proteomes" id="UP000799118"/>
    </source>
</evidence>
<keyword evidence="3 5" id="KW-0378">Hydrolase</keyword>
<dbReference type="CDD" id="cd06558">
    <property type="entry name" value="crotonase-like"/>
    <property type="match status" value="1"/>
</dbReference>
<dbReference type="Pfam" id="PF16113">
    <property type="entry name" value="ECH_2"/>
    <property type="match status" value="1"/>
</dbReference>
<dbReference type="InterPro" id="IPR045004">
    <property type="entry name" value="ECH_dom"/>
</dbReference>
<dbReference type="GO" id="GO:0006574">
    <property type="term" value="P:L-valine catabolic process"/>
    <property type="evidence" value="ECO:0007669"/>
    <property type="project" value="TreeGrafter"/>
</dbReference>
<dbReference type="PANTHER" id="PTHR43176">
    <property type="entry name" value="3-HYDROXYISOBUTYRYL-COA HYDROLASE-RELATED"/>
    <property type="match status" value="1"/>
</dbReference>
<dbReference type="NCBIfam" id="NF004127">
    <property type="entry name" value="PRK05617.1"/>
    <property type="match status" value="1"/>
</dbReference>
<dbReference type="AlphaFoldDB" id="A0A6A4HKS7"/>
<evidence type="ECO:0000256" key="3">
    <source>
        <dbReference type="ARBA" id="ARBA00022801"/>
    </source>
</evidence>
<comment type="catalytic activity">
    <reaction evidence="1">
        <text>3-hydroxy-2-methylpropanoyl-CoA + H2O = 3-hydroxy-2-methylpropanoate + CoA + H(+)</text>
        <dbReference type="Rhea" id="RHEA:20888"/>
        <dbReference type="ChEBI" id="CHEBI:11805"/>
        <dbReference type="ChEBI" id="CHEBI:15377"/>
        <dbReference type="ChEBI" id="CHEBI:15378"/>
        <dbReference type="ChEBI" id="CHEBI:57287"/>
        <dbReference type="ChEBI" id="CHEBI:57340"/>
        <dbReference type="EC" id="3.1.2.4"/>
    </reaction>
</comment>
<name>A0A6A4HKS7_9AGAR</name>
<dbReference type="EMBL" id="ML769487">
    <property type="protein sequence ID" value="KAE9398151.1"/>
    <property type="molecule type" value="Genomic_DNA"/>
</dbReference>
<dbReference type="GO" id="GO:0003860">
    <property type="term" value="F:3-hydroxyisobutyryl-CoA hydrolase activity"/>
    <property type="evidence" value="ECO:0007669"/>
    <property type="project" value="UniProtKB-EC"/>
</dbReference>
<dbReference type="GO" id="GO:0005739">
    <property type="term" value="C:mitochondrion"/>
    <property type="evidence" value="ECO:0007669"/>
    <property type="project" value="TreeGrafter"/>
</dbReference>
<evidence type="ECO:0000256" key="1">
    <source>
        <dbReference type="ARBA" id="ARBA00001709"/>
    </source>
</evidence>
<evidence type="ECO:0000256" key="2">
    <source>
        <dbReference type="ARBA" id="ARBA00011915"/>
    </source>
</evidence>
<proteinExistence type="predicted"/>
<dbReference type="EC" id="3.1.2.4" evidence="2"/>
<dbReference type="SUPFAM" id="SSF52096">
    <property type="entry name" value="ClpP/crotonase"/>
    <property type="match status" value="1"/>
</dbReference>